<name>A0A923LIM0_9FIRM</name>
<dbReference type="Pfam" id="PF03812">
    <property type="entry name" value="KdgT"/>
    <property type="match status" value="1"/>
</dbReference>
<evidence type="ECO:0000256" key="2">
    <source>
        <dbReference type="ARBA" id="ARBA00022448"/>
    </source>
</evidence>
<keyword evidence="7 9" id="KW-1133">Transmembrane helix</keyword>
<feature type="transmembrane region" description="Helical" evidence="9">
    <location>
        <begin position="134"/>
        <end position="155"/>
    </location>
</feature>
<dbReference type="GO" id="GO:0016020">
    <property type="term" value="C:membrane"/>
    <property type="evidence" value="ECO:0007669"/>
    <property type="project" value="InterPro"/>
</dbReference>
<sequence length="323" mass="33499">MKLIKLMNKIPGGIMVIPLLAGVIINTFIPDALQIGGATTGLLKDGTNCLMGLFLICCGASISFKQVGAPLYKGALLTILKFVIGVAIGWGVQMVFGPEGFLGLTPVVLIAVLTNSSGSIYATLAARFGDSTDVGAVSVLSVNDGPFLTMVALGATGMSDIPFLTLLATILPIIIGVVWGNLDKDFKEMAEKALPFIIIFFSFVLGAGMSFITVIEAGVAGILLGILVLFFSGFLVNLIYCLILRKRTAVGAAAGTAAGNSVATPAAIAAADPSFAPYANAATAQCSAACVVTAILCPVMVAFLDKRIKKKMEKEVKTKIEEK</sequence>
<comment type="caution">
    <text evidence="10">The sequence shown here is derived from an EMBL/GenBank/DDBJ whole genome shotgun (WGS) entry which is preliminary data.</text>
</comment>
<evidence type="ECO:0000313" key="10">
    <source>
        <dbReference type="EMBL" id="MBC5689497.1"/>
    </source>
</evidence>
<evidence type="ECO:0000256" key="3">
    <source>
        <dbReference type="ARBA" id="ARBA00022475"/>
    </source>
</evidence>
<evidence type="ECO:0000256" key="8">
    <source>
        <dbReference type="ARBA" id="ARBA00023136"/>
    </source>
</evidence>
<dbReference type="InterPro" id="IPR004684">
    <property type="entry name" value="2keto-3dGluconate_permease"/>
</dbReference>
<evidence type="ECO:0000313" key="11">
    <source>
        <dbReference type="Proteomes" id="UP000652477"/>
    </source>
</evidence>
<evidence type="ECO:0000256" key="6">
    <source>
        <dbReference type="ARBA" id="ARBA00022847"/>
    </source>
</evidence>
<keyword evidence="2" id="KW-0813">Transport</keyword>
<proteinExistence type="inferred from homology"/>
<feature type="transmembrane region" description="Helical" evidence="9">
    <location>
        <begin position="161"/>
        <end position="182"/>
    </location>
</feature>
<protein>
    <submittedName>
        <fullName evidence="10">2-keto-3-deoxygluconate permease</fullName>
    </submittedName>
</protein>
<keyword evidence="4" id="KW-0762">Sugar transport</keyword>
<evidence type="ECO:0000256" key="7">
    <source>
        <dbReference type="ARBA" id="ARBA00022989"/>
    </source>
</evidence>
<organism evidence="10 11">
    <name type="scientific">Mediterraneibacter hominis</name>
    <dbReference type="NCBI Taxonomy" id="2763054"/>
    <lineage>
        <taxon>Bacteria</taxon>
        <taxon>Bacillati</taxon>
        <taxon>Bacillota</taxon>
        <taxon>Clostridia</taxon>
        <taxon>Lachnospirales</taxon>
        <taxon>Lachnospiraceae</taxon>
        <taxon>Mediterraneibacter</taxon>
    </lineage>
</organism>
<dbReference type="Proteomes" id="UP000652477">
    <property type="component" value="Unassembled WGS sequence"/>
</dbReference>
<feature type="transmembrane region" description="Helical" evidence="9">
    <location>
        <begin position="282"/>
        <end position="304"/>
    </location>
</feature>
<feature type="transmembrane region" description="Helical" evidence="9">
    <location>
        <begin position="102"/>
        <end position="122"/>
    </location>
</feature>
<feature type="transmembrane region" description="Helical" evidence="9">
    <location>
        <begin position="12"/>
        <end position="30"/>
    </location>
</feature>
<feature type="transmembrane region" description="Helical" evidence="9">
    <location>
        <begin position="194"/>
        <end position="215"/>
    </location>
</feature>
<comment type="similarity">
    <text evidence="1">Belongs to the KdgT transporter family.</text>
</comment>
<accession>A0A923LIM0</accession>
<keyword evidence="11" id="KW-1185">Reference proteome</keyword>
<evidence type="ECO:0000256" key="5">
    <source>
        <dbReference type="ARBA" id="ARBA00022692"/>
    </source>
</evidence>
<dbReference type="EMBL" id="JACOPF010000002">
    <property type="protein sequence ID" value="MBC5689497.1"/>
    <property type="molecule type" value="Genomic_DNA"/>
</dbReference>
<keyword evidence="6" id="KW-0769">Symport</keyword>
<dbReference type="GO" id="GO:0015649">
    <property type="term" value="F:2-keto-3-deoxygluconate:proton symporter activity"/>
    <property type="evidence" value="ECO:0007669"/>
    <property type="project" value="InterPro"/>
</dbReference>
<gene>
    <name evidence="10" type="ORF">H8S37_11260</name>
</gene>
<feature type="transmembrane region" description="Helical" evidence="9">
    <location>
        <begin position="221"/>
        <end position="243"/>
    </location>
</feature>
<feature type="transmembrane region" description="Helical" evidence="9">
    <location>
        <begin position="250"/>
        <end position="270"/>
    </location>
</feature>
<evidence type="ECO:0000256" key="4">
    <source>
        <dbReference type="ARBA" id="ARBA00022597"/>
    </source>
</evidence>
<dbReference type="RefSeq" id="WP_186876166.1">
    <property type="nucleotide sequence ID" value="NZ_JACOPF010000002.1"/>
</dbReference>
<keyword evidence="5 9" id="KW-0812">Transmembrane</keyword>
<keyword evidence="3" id="KW-1003">Cell membrane</keyword>
<feature type="transmembrane region" description="Helical" evidence="9">
    <location>
        <begin position="75"/>
        <end position="96"/>
    </location>
</feature>
<reference evidence="10" key="1">
    <citation type="submission" date="2020-08" db="EMBL/GenBank/DDBJ databases">
        <title>Genome public.</title>
        <authorList>
            <person name="Liu C."/>
            <person name="Sun Q."/>
        </authorList>
    </citation>
    <scope>NUCLEOTIDE SEQUENCE</scope>
    <source>
        <strain evidence="10">NSJ-55</strain>
    </source>
</reference>
<dbReference type="AlphaFoldDB" id="A0A923LIM0"/>
<feature type="transmembrane region" description="Helical" evidence="9">
    <location>
        <begin position="50"/>
        <end position="68"/>
    </location>
</feature>
<keyword evidence="8 9" id="KW-0472">Membrane</keyword>
<evidence type="ECO:0000256" key="1">
    <source>
        <dbReference type="ARBA" id="ARBA00006430"/>
    </source>
</evidence>
<evidence type="ECO:0000256" key="9">
    <source>
        <dbReference type="SAM" id="Phobius"/>
    </source>
</evidence>